<dbReference type="AlphaFoldDB" id="A0A4P9WGP3"/>
<gene>
    <name evidence="1" type="ORF">BDK51DRAFT_53201</name>
</gene>
<reference evidence="2" key="1">
    <citation type="journal article" date="2018" name="Nat. Microbiol.">
        <title>Leveraging single-cell genomics to expand the fungal tree of life.</title>
        <authorList>
            <person name="Ahrendt S.R."/>
            <person name="Quandt C.A."/>
            <person name="Ciobanu D."/>
            <person name="Clum A."/>
            <person name="Salamov A."/>
            <person name="Andreopoulos B."/>
            <person name="Cheng J.F."/>
            <person name="Woyke T."/>
            <person name="Pelin A."/>
            <person name="Henrissat B."/>
            <person name="Reynolds N.K."/>
            <person name="Benny G.L."/>
            <person name="Smith M.E."/>
            <person name="James T.Y."/>
            <person name="Grigoriev I.V."/>
        </authorList>
    </citation>
    <scope>NUCLEOTIDE SEQUENCE [LARGE SCALE GENOMIC DNA]</scope>
</reference>
<evidence type="ECO:0000313" key="1">
    <source>
        <dbReference type="EMBL" id="RKO91874.1"/>
    </source>
</evidence>
<proteinExistence type="predicted"/>
<dbReference type="Proteomes" id="UP000269721">
    <property type="component" value="Unassembled WGS sequence"/>
</dbReference>
<evidence type="ECO:0000313" key="2">
    <source>
        <dbReference type="Proteomes" id="UP000269721"/>
    </source>
</evidence>
<keyword evidence="2" id="KW-1185">Reference proteome</keyword>
<name>A0A4P9WGP3_9FUNG</name>
<organism evidence="1 2">
    <name type="scientific">Blyttiomyces helicus</name>
    <dbReference type="NCBI Taxonomy" id="388810"/>
    <lineage>
        <taxon>Eukaryota</taxon>
        <taxon>Fungi</taxon>
        <taxon>Fungi incertae sedis</taxon>
        <taxon>Chytridiomycota</taxon>
        <taxon>Chytridiomycota incertae sedis</taxon>
        <taxon>Chytridiomycetes</taxon>
        <taxon>Chytridiomycetes incertae sedis</taxon>
        <taxon>Blyttiomyces</taxon>
    </lineage>
</organism>
<accession>A0A4P9WGP3</accession>
<protein>
    <submittedName>
        <fullName evidence="1">Uncharacterized protein</fullName>
    </submittedName>
</protein>
<dbReference type="EMBL" id="KZ994867">
    <property type="protein sequence ID" value="RKO91874.1"/>
    <property type="molecule type" value="Genomic_DNA"/>
</dbReference>
<sequence length="176" mass="19527">MQIWILGQFLYASGMVSNPYFRNVQSHYHLVKILATLAVLPAEPVYSIEPLTAKGSLIGHTMNILTDTALQAYLTDTRLPDFLELFPHLENTMIYLLHTRQAVPFSGHCSLRLEISGGYSATVAMALTANPQMKFLLGVPRLERHLADFMLADHASTYSLSILTPPFAVRPTACPP</sequence>